<dbReference type="Proteomes" id="UP000322791">
    <property type="component" value="Unassembled WGS sequence"/>
</dbReference>
<evidence type="ECO:0000313" key="2">
    <source>
        <dbReference type="Proteomes" id="UP000322791"/>
    </source>
</evidence>
<dbReference type="SUPFAM" id="SSF69360">
    <property type="entry name" value="Cell wall binding repeat"/>
    <property type="match status" value="1"/>
</dbReference>
<protein>
    <submittedName>
        <fullName evidence="1">WG repeat-containing protein</fullName>
    </submittedName>
</protein>
<dbReference type="InterPro" id="IPR032774">
    <property type="entry name" value="WG_beta_rep"/>
</dbReference>
<sequence length="263" mass="29672">MLMASMKWSWQFVGLSLLALLLTAAQELVSGRLVPFRKGTKWGYADHSRRLVLPLQYEEAGPFVEEVAWVRQNGLYGYIDGGGNPITPVHFTKASTFYKGRATVELQGETFDIDATGRRLTTPPEPAPEEDYLSLGDLVRQQGKVGFRFTVGSAVVPAEYDEIREDYRQLLFVRQGNKWGVLNRKGKLTLPLQLDTIVATPQNDFRFPIARQQGRYGYLNAEGRWLVAPKYRLAEPFIGDVARVETPDGRTGYIDSSGKEFFE</sequence>
<dbReference type="PANTHER" id="PTHR37841:SF1">
    <property type="entry name" value="DUF3298 DOMAIN-CONTAINING PROTEIN"/>
    <property type="match status" value="1"/>
</dbReference>
<accession>A0A5D6VEA2</accession>
<organism evidence="1 2">
    <name type="scientific">Hymenobacter lutimineralis</name>
    <dbReference type="NCBI Taxonomy" id="2606448"/>
    <lineage>
        <taxon>Bacteria</taxon>
        <taxon>Pseudomonadati</taxon>
        <taxon>Bacteroidota</taxon>
        <taxon>Cytophagia</taxon>
        <taxon>Cytophagales</taxon>
        <taxon>Hymenobacteraceae</taxon>
        <taxon>Hymenobacter</taxon>
    </lineage>
</organism>
<proteinExistence type="predicted"/>
<comment type="caution">
    <text evidence="1">The sequence shown here is derived from an EMBL/GenBank/DDBJ whole genome shotgun (WGS) entry which is preliminary data.</text>
</comment>
<name>A0A5D6VEA2_9BACT</name>
<dbReference type="EMBL" id="VTHL01000002">
    <property type="protein sequence ID" value="TYZ13512.1"/>
    <property type="molecule type" value="Genomic_DNA"/>
</dbReference>
<dbReference type="Pfam" id="PF14903">
    <property type="entry name" value="WG_beta_rep"/>
    <property type="match status" value="3"/>
</dbReference>
<dbReference type="PANTHER" id="PTHR37841">
    <property type="entry name" value="GLR2918 PROTEIN"/>
    <property type="match status" value="1"/>
</dbReference>
<gene>
    <name evidence="1" type="ORF">FY528_03630</name>
</gene>
<evidence type="ECO:0000313" key="1">
    <source>
        <dbReference type="EMBL" id="TYZ13512.1"/>
    </source>
</evidence>
<dbReference type="AlphaFoldDB" id="A0A5D6VEA2"/>
<keyword evidence="2" id="KW-1185">Reference proteome</keyword>
<reference evidence="1 2" key="1">
    <citation type="submission" date="2019-08" db="EMBL/GenBank/DDBJ databases">
        <authorList>
            <person name="Seo M.-J."/>
        </authorList>
    </citation>
    <scope>NUCLEOTIDE SEQUENCE [LARGE SCALE GENOMIC DNA]</scope>
    <source>
        <strain evidence="1 2">KIGAM108</strain>
    </source>
</reference>